<evidence type="ECO:0000259" key="1">
    <source>
        <dbReference type="SMART" id="SM00481"/>
    </source>
</evidence>
<dbReference type="NCBIfam" id="NF006702">
    <property type="entry name" value="PRK09248.1"/>
    <property type="match status" value="1"/>
</dbReference>
<dbReference type="EMBL" id="NIQC01000012">
    <property type="protein sequence ID" value="OWZ83804.1"/>
    <property type="molecule type" value="Genomic_DNA"/>
</dbReference>
<dbReference type="CDD" id="cd07437">
    <property type="entry name" value="PHP_HisPPase_Ycdx_like"/>
    <property type="match status" value="1"/>
</dbReference>
<dbReference type="Proteomes" id="UP000214588">
    <property type="component" value="Unassembled WGS sequence"/>
</dbReference>
<name>A0A226BZN7_9FIRM</name>
<dbReference type="GO" id="GO:0005829">
    <property type="term" value="C:cytosol"/>
    <property type="evidence" value="ECO:0007669"/>
    <property type="project" value="TreeGrafter"/>
</dbReference>
<dbReference type="InterPro" id="IPR004013">
    <property type="entry name" value="PHP_dom"/>
</dbReference>
<dbReference type="InterPro" id="IPR050243">
    <property type="entry name" value="PHP_phosphatase"/>
</dbReference>
<dbReference type="SUPFAM" id="SSF89550">
    <property type="entry name" value="PHP domain-like"/>
    <property type="match status" value="1"/>
</dbReference>
<dbReference type="PANTHER" id="PTHR36928:SF1">
    <property type="entry name" value="PHOSPHATASE YCDX-RELATED"/>
    <property type="match status" value="1"/>
</dbReference>
<keyword evidence="3" id="KW-1185">Reference proteome</keyword>
<feature type="domain" description="Polymerase/histidinol phosphatase N-terminal" evidence="1">
    <location>
        <begin position="5"/>
        <end position="79"/>
    </location>
</feature>
<evidence type="ECO:0000313" key="2">
    <source>
        <dbReference type="EMBL" id="OWZ83804.1"/>
    </source>
</evidence>
<dbReference type="PANTHER" id="PTHR36928">
    <property type="entry name" value="PHOSPHATASE YCDX-RELATED"/>
    <property type="match status" value="1"/>
</dbReference>
<dbReference type="RefSeq" id="WP_089023554.1">
    <property type="nucleotide sequence ID" value="NZ_NIQC01000012.1"/>
</dbReference>
<dbReference type="GO" id="GO:0008270">
    <property type="term" value="F:zinc ion binding"/>
    <property type="evidence" value="ECO:0007669"/>
    <property type="project" value="TreeGrafter"/>
</dbReference>
<evidence type="ECO:0000313" key="3">
    <source>
        <dbReference type="Proteomes" id="UP000214588"/>
    </source>
</evidence>
<sequence>MKLEADLHTHTISSGHAYSTVKEMAEAASRKGLQMIGITDHGPAMPGGPHLYHFGNLKVLPEELYGVEILQGVEANIVDHDGNIDIPERYLHKLDWIAAGFHPICYPGGNLEENTKAMIKALENPFVDVVVHPGNPEFQVNGEKIVKVARDLGKLLELNNSSLTVSRQGSEENCELIASLVANHGGQVVIGSDAHYCEDVGNLSKALQMAIDSGLTEEHILNTSVSKIKTFLSKRGRERFI</sequence>
<dbReference type="Gene3D" id="3.20.20.140">
    <property type="entry name" value="Metal-dependent hydrolases"/>
    <property type="match status" value="1"/>
</dbReference>
<dbReference type="GO" id="GO:0042578">
    <property type="term" value="F:phosphoric ester hydrolase activity"/>
    <property type="evidence" value="ECO:0007669"/>
    <property type="project" value="TreeGrafter"/>
</dbReference>
<reference evidence="2 3" key="1">
    <citation type="submission" date="2017-06" db="EMBL/GenBank/DDBJ databases">
        <title>Draft Genome Sequence of Natranaerobius trueperi halophilic, alkalithermophilic bacteria from soda lakes.</title>
        <authorList>
            <person name="Zhao B."/>
        </authorList>
    </citation>
    <scope>NUCLEOTIDE SEQUENCE [LARGE SCALE GENOMIC DNA]</scope>
    <source>
        <strain evidence="2 3">DSM 18760</strain>
    </source>
</reference>
<comment type="caution">
    <text evidence="2">The sequence shown here is derived from an EMBL/GenBank/DDBJ whole genome shotgun (WGS) entry which is preliminary data.</text>
</comment>
<gene>
    <name evidence="2" type="ORF">CDO51_06840</name>
</gene>
<accession>A0A226BZN7</accession>
<organism evidence="2 3">
    <name type="scientific">Natranaerobius trueperi</name>
    <dbReference type="NCBI Taxonomy" id="759412"/>
    <lineage>
        <taxon>Bacteria</taxon>
        <taxon>Bacillati</taxon>
        <taxon>Bacillota</taxon>
        <taxon>Clostridia</taxon>
        <taxon>Natranaerobiales</taxon>
        <taxon>Natranaerobiaceae</taxon>
        <taxon>Natranaerobius</taxon>
    </lineage>
</organism>
<dbReference type="InterPro" id="IPR003141">
    <property type="entry name" value="Pol/His_phosphatase_N"/>
</dbReference>
<protein>
    <submittedName>
        <fullName evidence="2">Phosphatase</fullName>
    </submittedName>
</protein>
<dbReference type="InterPro" id="IPR016195">
    <property type="entry name" value="Pol/histidinol_Pase-like"/>
</dbReference>
<proteinExistence type="predicted"/>
<dbReference type="AlphaFoldDB" id="A0A226BZN7"/>
<dbReference type="SMART" id="SM00481">
    <property type="entry name" value="POLIIIAc"/>
    <property type="match status" value="1"/>
</dbReference>
<dbReference type="OrthoDB" id="9808747at2"/>
<dbReference type="Pfam" id="PF02811">
    <property type="entry name" value="PHP"/>
    <property type="match status" value="1"/>
</dbReference>